<organism evidence="1">
    <name type="scientific">Picea glauca</name>
    <name type="common">White spruce</name>
    <name type="synonym">Pinus glauca</name>
    <dbReference type="NCBI Taxonomy" id="3330"/>
    <lineage>
        <taxon>Eukaryota</taxon>
        <taxon>Viridiplantae</taxon>
        <taxon>Streptophyta</taxon>
        <taxon>Embryophyta</taxon>
        <taxon>Tracheophyta</taxon>
        <taxon>Spermatophyta</taxon>
        <taxon>Pinopsida</taxon>
        <taxon>Pinidae</taxon>
        <taxon>Conifers I</taxon>
        <taxon>Pinales</taxon>
        <taxon>Pinaceae</taxon>
        <taxon>Picea</taxon>
    </lineage>
</organism>
<accession>A0A101M4A7</accession>
<dbReference type="EMBL" id="LKAM01000001">
    <property type="protein sequence ID" value="KUM50740.1"/>
    <property type="molecule type" value="Genomic_DNA"/>
</dbReference>
<dbReference type="AlphaFoldDB" id="A0A101M4A7"/>
<protein>
    <submittedName>
        <fullName evidence="1">Uncharacterized protein</fullName>
    </submittedName>
</protein>
<proteinExistence type="predicted"/>
<reference evidence="1" key="1">
    <citation type="journal article" date="2015" name="Genome Biol. Evol.">
        <title>Organellar Genomes of White Spruce (Picea glauca): Assembly and Annotation.</title>
        <authorList>
            <person name="Jackman S.D."/>
            <person name="Warren R.L."/>
            <person name="Gibb E.A."/>
            <person name="Vandervalk B.P."/>
            <person name="Mohamadi H."/>
            <person name="Chu J."/>
            <person name="Raymond A."/>
            <person name="Pleasance S."/>
            <person name="Coope R."/>
            <person name="Wildung M.R."/>
            <person name="Ritland C.E."/>
            <person name="Bousquet J."/>
            <person name="Jones S.J."/>
            <person name="Bohlmann J."/>
            <person name="Birol I."/>
        </authorList>
    </citation>
    <scope>NUCLEOTIDE SEQUENCE [LARGE SCALE GENOMIC DNA]</scope>
    <source>
        <tissue evidence="1">Flushing bud</tissue>
    </source>
</reference>
<comment type="caution">
    <text evidence="1">The sequence shown here is derived from an EMBL/GenBank/DDBJ whole genome shotgun (WGS) entry which is preliminary data.</text>
</comment>
<sequence>MEDTSPLAEKKDGGPPLIKKAKSLLRPLLQGTHSSVKRVLSFLKGRLLQTTTNFRMEH</sequence>
<keyword evidence="1" id="KW-0496">Mitochondrion</keyword>
<evidence type="ECO:0000313" key="1">
    <source>
        <dbReference type="EMBL" id="KUM50740.1"/>
    </source>
</evidence>
<name>A0A101M4A7_PICGL</name>
<gene>
    <name evidence="1" type="ORF">ABT39_MTgene584</name>
</gene>
<geneLocation type="mitochondrion" evidence="1"/>